<dbReference type="InterPro" id="IPR050695">
    <property type="entry name" value="N-acetylmuramoyl_amidase_3"/>
</dbReference>
<dbReference type="SMART" id="SM00646">
    <property type="entry name" value="Ami_3"/>
    <property type="match status" value="1"/>
</dbReference>
<feature type="domain" description="SH3b" evidence="4">
    <location>
        <begin position="329"/>
        <end position="393"/>
    </location>
</feature>
<dbReference type="CDD" id="cd02696">
    <property type="entry name" value="MurNAc-LAA"/>
    <property type="match status" value="1"/>
</dbReference>
<dbReference type="Gene3D" id="2.30.30.40">
    <property type="entry name" value="SH3 Domains"/>
    <property type="match status" value="5"/>
</dbReference>
<dbReference type="Gene3D" id="3.40.630.40">
    <property type="entry name" value="Zn-dependent exopeptidases"/>
    <property type="match status" value="1"/>
</dbReference>
<evidence type="ECO:0000256" key="1">
    <source>
        <dbReference type="ARBA" id="ARBA00022801"/>
    </source>
</evidence>
<dbReference type="InterPro" id="IPR017293">
    <property type="entry name" value="N-acetylmuramoyl-L-ala_amidase"/>
</dbReference>
<keyword evidence="3" id="KW-0732">Signal</keyword>
<dbReference type="InterPro" id="IPR036028">
    <property type="entry name" value="SH3-like_dom_sf"/>
</dbReference>
<dbReference type="GO" id="GO:0009253">
    <property type="term" value="P:peptidoglycan catabolic process"/>
    <property type="evidence" value="ECO:0007669"/>
    <property type="project" value="InterPro"/>
</dbReference>
<dbReference type="SMART" id="SM00287">
    <property type="entry name" value="SH3b"/>
    <property type="match status" value="5"/>
</dbReference>
<dbReference type="EMBL" id="JXRR01000017">
    <property type="protein sequence ID" value="KIL46103.1"/>
    <property type="molecule type" value="Genomic_DNA"/>
</dbReference>
<dbReference type="GO" id="GO:0030288">
    <property type="term" value="C:outer membrane-bounded periplasmic space"/>
    <property type="evidence" value="ECO:0007669"/>
    <property type="project" value="TreeGrafter"/>
</dbReference>
<dbReference type="InterPro" id="IPR002508">
    <property type="entry name" value="MurNAc-LAA_cat"/>
</dbReference>
<feature type="domain" description="SH3b" evidence="4">
    <location>
        <begin position="99"/>
        <end position="162"/>
    </location>
</feature>
<gene>
    <name evidence="5" type="ORF">KR50_27780</name>
</gene>
<feature type="chain" id="PRO_5002173130" evidence="3">
    <location>
        <begin position="27"/>
        <end position="610"/>
    </location>
</feature>
<dbReference type="OrthoDB" id="9806267at2"/>
<keyword evidence="6" id="KW-1185">Reference proteome</keyword>
<evidence type="ECO:0000256" key="3">
    <source>
        <dbReference type="SAM" id="SignalP"/>
    </source>
</evidence>
<dbReference type="PIRSF" id="PIRSF037846">
    <property type="entry name" value="Autolysin_YrvJ_prd"/>
    <property type="match status" value="1"/>
</dbReference>
<dbReference type="SUPFAM" id="SSF53187">
    <property type="entry name" value="Zn-dependent exopeptidases"/>
    <property type="match status" value="1"/>
</dbReference>
<reference evidence="5 6" key="1">
    <citation type="submission" date="2015-01" db="EMBL/GenBank/DDBJ databases">
        <title>Jeotgalibacillus campisalis genome sequencing.</title>
        <authorList>
            <person name="Goh K.M."/>
            <person name="Chan K.-G."/>
            <person name="Yaakop A.S."/>
            <person name="Ee R."/>
            <person name="Gan H.M."/>
            <person name="Chan C.S."/>
        </authorList>
    </citation>
    <scope>NUCLEOTIDE SEQUENCE [LARGE SCALE GENOMIC DNA]</scope>
    <source>
        <strain evidence="5 6">SF-57</strain>
    </source>
</reference>
<feature type="signal peptide" evidence="3">
    <location>
        <begin position="1"/>
        <end position="26"/>
    </location>
</feature>
<dbReference type="InterPro" id="IPR003646">
    <property type="entry name" value="SH3-like_bac-type"/>
</dbReference>
<dbReference type="AlphaFoldDB" id="A0A0C2VQ14"/>
<evidence type="ECO:0000313" key="5">
    <source>
        <dbReference type="EMBL" id="KIL46103.1"/>
    </source>
</evidence>
<evidence type="ECO:0000313" key="6">
    <source>
        <dbReference type="Proteomes" id="UP000031972"/>
    </source>
</evidence>
<dbReference type="EC" id="3.5.1.28" evidence="5"/>
<protein>
    <submittedName>
        <fullName evidence="5">N-acetylmuramoyl-L-alanine amidase</fullName>
        <ecNumber evidence="5">3.5.1.28</ecNumber>
    </submittedName>
</protein>
<sequence length="610" mass="66108">MKLLISILTSVLIISSFSIPVNTVLANSDSAVIASDHVNMREGPGLAFATIATANEGDTYEILDKEYGWLKVRLSGGKEGWVAEWLTLQNETVQDSAGSQTRKVTADELRVRSGPSTDESILSSLKNGDDVQVASEENGWVEIITKENIKGWVKAEYLSLASAESDLSETDSSANSNMGTISVDRLNVRDDFSSNAAVIGSFNQGDTVIIIDEQYGWLHVEGNGLNGWVSSSYVQTNSTSAQPDQADSITDVTLKDSAVTIMVDALTVRDEPNHAGSSLTTVNLGESYSIEEVSGEWYKISLSSGESGWIASWYTEPGGTVPSADSSSEEGSQLTVLYNGSNVRSMPSVQSEVVARVYSGEQFKAVAQNGEWHEIELSDGTTGFIADWIVSSDEAAAENQTEEDVIEEKSQTEEENVIEEESQEEVPDQPAVSIEEATIVIDAGHGGRDSGAVGAGGSYEKTLTLRTAEILYHKLSSTGATVIMTRQDDRYVDLHTRVASSKLNGADLFISIHYDAIDDRSIKGFTTYYYGDMDQPLAESVHSGLEDQLNLQDRGVQFGNYLVLRENSIPAILLELGYISNPTEEAVINNDQFREIAATGVYNGVVDYFD</sequence>
<dbReference type="PROSITE" id="PS51781">
    <property type="entry name" value="SH3B"/>
    <property type="match status" value="5"/>
</dbReference>
<keyword evidence="1 5" id="KW-0378">Hydrolase</keyword>
<dbReference type="PATRIC" id="fig|220754.4.peg.2792"/>
<dbReference type="PANTHER" id="PTHR30404">
    <property type="entry name" value="N-ACETYLMURAMOYL-L-ALANINE AMIDASE"/>
    <property type="match status" value="1"/>
</dbReference>
<dbReference type="GO" id="GO:0071555">
    <property type="term" value="P:cell wall organization"/>
    <property type="evidence" value="ECO:0007669"/>
    <property type="project" value="UniProtKB-KW"/>
</dbReference>
<organism evidence="5 6">
    <name type="scientific">Jeotgalibacillus campisalis</name>
    <dbReference type="NCBI Taxonomy" id="220754"/>
    <lineage>
        <taxon>Bacteria</taxon>
        <taxon>Bacillati</taxon>
        <taxon>Bacillota</taxon>
        <taxon>Bacilli</taxon>
        <taxon>Bacillales</taxon>
        <taxon>Caryophanaceae</taxon>
        <taxon>Jeotgalibacillus</taxon>
    </lineage>
</organism>
<comment type="caution">
    <text evidence="5">The sequence shown here is derived from an EMBL/GenBank/DDBJ whole genome shotgun (WGS) entry which is preliminary data.</text>
</comment>
<feature type="domain" description="SH3b" evidence="4">
    <location>
        <begin position="255"/>
        <end position="319"/>
    </location>
</feature>
<keyword evidence="2" id="KW-0961">Cell wall biogenesis/degradation</keyword>
<proteinExistence type="predicted"/>
<dbReference type="Pfam" id="PF08239">
    <property type="entry name" value="SH3_3"/>
    <property type="match status" value="5"/>
</dbReference>
<feature type="domain" description="SH3b" evidence="4">
    <location>
        <begin position="176"/>
        <end position="238"/>
    </location>
</feature>
<dbReference type="GO" id="GO:0008745">
    <property type="term" value="F:N-acetylmuramoyl-L-alanine amidase activity"/>
    <property type="evidence" value="ECO:0007669"/>
    <property type="project" value="UniProtKB-EC"/>
</dbReference>
<feature type="domain" description="SH3b" evidence="4">
    <location>
        <begin position="28"/>
        <end position="90"/>
    </location>
</feature>
<dbReference type="SUPFAM" id="SSF50044">
    <property type="entry name" value="SH3-domain"/>
    <property type="match status" value="1"/>
</dbReference>
<dbReference type="Proteomes" id="UP000031972">
    <property type="component" value="Unassembled WGS sequence"/>
</dbReference>
<name>A0A0C2VQ14_9BACL</name>
<dbReference type="PANTHER" id="PTHR30404:SF7">
    <property type="entry name" value="CELL WALL AMIDASE LYTH-RELATED"/>
    <property type="match status" value="1"/>
</dbReference>
<evidence type="ECO:0000259" key="4">
    <source>
        <dbReference type="PROSITE" id="PS51781"/>
    </source>
</evidence>
<dbReference type="RefSeq" id="WP_041059604.1">
    <property type="nucleotide sequence ID" value="NZ_JXRR01000017.1"/>
</dbReference>
<evidence type="ECO:0000256" key="2">
    <source>
        <dbReference type="ARBA" id="ARBA00023316"/>
    </source>
</evidence>
<accession>A0A0C2VQ14</accession>
<dbReference type="Pfam" id="PF01520">
    <property type="entry name" value="Amidase_3"/>
    <property type="match status" value="1"/>
</dbReference>